<name>A0AAV2N9K6_9HYME</name>
<protein>
    <submittedName>
        <fullName evidence="1">Uncharacterized protein</fullName>
    </submittedName>
</protein>
<evidence type="ECO:0000313" key="2">
    <source>
        <dbReference type="Proteomes" id="UP001497644"/>
    </source>
</evidence>
<proteinExistence type="predicted"/>
<organism evidence="1 2">
    <name type="scientific">Lasius platythorax</name>
    <dbReference type="NCBI Taxonomy" id="488582"/>
    <lineage>
        <taxon>Eukaryota</taxon>
        <taxon>Metazoa</taxon>
        <taxon>Ecdysozoa</taxon>
        <taxon>Arthropoda</taxon>
        <taxon>Hexapoda</taxon>
        <taxon>Insecta</taxon>
        <taxon>Pterygota</taxon>
        <taxon>Neoptera</taxon>
        <taxon>Endopterygota</taxon>
        <taxon>Hymenoptera</taxon>
        <taxon>Apocrita</taxon>
        <taxon>Aculeata</taxon>
        <taxon>Formicoidea</taxon>
        <taxon>Formicidae</taxon>
        <taxon>Formicinae</taxon>
        <taxon>Lasius</taxon>
        <taxon>Lasius</taxon>
    </lineage>
</organism>
<evidence type="ECO:0000313" key="1">
    <source>
        <dbReference type="EMBL" id="CAL1676148.1"/>
    </source>
</evidence>
<dbReference type="EMBL" id="OZ034834">
    <property type="protein sequence ID" value="CAL1676148.1"/>
    <property type="molecule type" value="Genomic_DNA"/>
</dbReference>
<reference evidence="1" key="1">
    <citation type="submission" date="2024-04" db="EMBL/GenBank/DDBJ databases">
        <authorList>
            <consortium name="Molecular Ecology Group"/>
        </authorList>
    </citation>
    <scope>NUCLEOTIDE SEQUENCE</scope>
</reference>
<keyword evidence="2" id="KW-1185">Reference proteome</keyword>
<gene>
    <name evidence="1" type="ORF">LPLAT_LOCUS2387</name>
</gene>
<dbReference type="Proteomes" id="UP001497644">
    <property type="component" value="Chromosome 11"/>
</dbReference>
<sequence length="89" mass="9957">MPHTRSRTLDLAKDAANSRLHSTCSCLICWYNTGDPLCSGERDSGRVTPNRRHFLDARGDTPGCQALLELGIREHERENFIVKSSSAEK</sequence>
<dbReference type="AlphaFoldDB" id="A0AAV2N9K6"/>
<accession>A0AAV2N9K6</accession>